<reference evidence="3" key="1">
    <citation type="submission" date="2018-05" db="EMBL/GenBank/DDBJ databases">
        <authorList>
            <person name="Lanie J.A."/>
            <person name="Ng W.-L."/>
            <person name="Kazmierczak K.M."/>
            <person name="Andrzejewski T.M."/>
            <person name="Davidsen T.M."/>
            <person name="Wayne K.J."/>
            <person name="Tettelin H."/>
            <person name="Glass J.I."/>
            <person name="Rusch D."/>
            <person name="Podicherti R."/>
            <person name="Tsui H.-C.T."/>
            <person name="Winkler M.E."/>
        </authorList>
    </citation>
    <scope>NUCLEOTIDE SEQUENCE</scope>
</reference>
<keyword evidence="1" id="KW-0479">Metal-binding</keyword>
<dbReference type="InterPro" id="IPR036866">
    <property type="entry name" value="RibonucZ/Hydroxyglut_hydro"/>
</dbReference>
<dbReference type="EMBL" id="UINC01018817">
    <property type="protein sequence ID" value="SVA79332.1"/>
    <property type="molecule type" value="Genomic_DNA"/>
</dbReference>
<dbReference type="SMART" id="SM00849">
    <property type="entry name" value="Lactamase_B"/>
    <property type="match status" value="1"/>
</dbReference>
<proteinExistence type="predicted"/>
<evidence type="ECO:0000259" key="2">
    <source>
        <dbReference type="SMART" id="SM00849"/>
    </source>
</evidence>
<sequence>MSLICKPLFEQESSTFTYLLADSVTKEAAIIDAVDCMIERDIALIEELNLDLKFIIETHIHADHVTSACPLKNKYHDAKIVLGIENTSAESCADIMAGDGHILPIGKHEIHAIETPGHTIGCMSFLVDNKLFTGDSLFIRSTGRCDFQGGSALTLYHSIQKLFTLPDSTMVYPGHDYNGFTVSTIGEEKKFNTLIREEYDQETFVKKVSSLDLSLPKKINIAVAANHSCGLISS</sequence>
<dbReference type="InterPro" id="IPR001279">
    <property type="entry name" value="Metallo-B-lactamas"/>
</dbReference>
<dbReference type="AlphaFoldDB" id="A0A381YRT0"/>
<gene>
    <name evidence="3" type="ORF">METZ01_LOCUS132186</name>
</gene>
<dbReference type="GO" id="GO:0050313">
    <property type="term" value="F:sulfur dioxygenase activity"/>
    <property type="evidence" value="ECO:0007669"/>
    <property type="project" value="InterPro"/>
</dbReference>
<dbReference type="InterPro" id="IPR051682">
    <property type="entry name" value="Mito_Persulfide_Diox"/>
</dbReference>
<dbReference type="SUPFAM" id="SSF56281">
    <property type="entry name" value="Metallo-hydrolase/oxidoreductase"/>
    <property type="match status" value="1"/>
</dbReference>
<dbReference type="Pfam" id="PF00753">
    <property type="entry name" value="Lactamase_B"/>
    <property type="match status" value="2"/>
</dbReference>
<dbReference type="PANTHER" id="PTHR43084:SF1">
    <property type="entry name" value="PERSULFIDE DIOXYGENASE ETHE1, MITOCHONDRIAL"/>
    <property type="match status" value="1"/>
</dbReference>
<evidence type="ECO:0000256" key="1">
    <source>
        <dbReference type="ARBA" id="ARBA00022723"/>
    </source>
</evidence>
<dbReference type="InterPro" id="IPR044528">
    <property type="entry name" value="POD-like_MBL-fold"/>
</dbReference>
<dbReference type="GO" id="GO:0070813">
    <property type="term" value="P:hydrogen sulfide metabolic process"/>
    <property type="evidence" value="ECO:0007669"/>
    <property type="project" value="TreeGrafter"/>
</dbReference>
<organism evidence="3">
    <name type="scientific">marine metagenome</name>
    <dbReference type="NCBI Taxonomy" id="408172"/>
    <lineage>
        <taxon>unclassified sequences</taxon>
        <taxon>metagenomes</taxon>
        <taxon>ecological metagenomes</taxon>
    </lineage>
</organism>
<feature type="domain" description="Metallo-beta-lactamase" evidence="2">
    <location>
        <begin position="14"/>
        <end position="175"/>
    </location>
</feature>
<accession>A0A381YRT0</accession>
<dbReference type="CDD" id="cd07724">
    <property type="entry name" value="POD-like_MBL-fold"/>
    <property type="match status" value="1"/>
</dbReference>
<protein>
    <recommendedName>
        <fullName evidence="2">Metallo-beta-lactamase domain-containing protein</fullName>
    </recommendedName>
</protein>
<dbReference type="Gene3D" id="3.60.15.10">
    <property type="entry name" value="Ribonuclease Z/Hydroxyacylglutathione hydrolase-like"/>
    <property type="match status" value="1"/>
</dbReference>
<dbReference type="GO" id="GO:0046872">
    <property type="term" value="F:metal ion binding"/>
    <property type="evidence" value="ECO:0007669"/>
    <property type="project" value="UniProtKB-KW"/>
</dbReference>
<evidence type="ECO:0000313" key="3">
    <source>
        <dbReference type="EMBL" id="SVA79332.1"/>
    </source>
</evidence>
<dbReference type="PANTHER" id="PTHR43084">
    <property type="entry name" value="PERSULFIDE DIOXYGENASE ETHE1"/>
    <property type="match status" value="1"/>
</dbReference>
<dbReference type="GO" id="GO:0006749">
    <property type="term" value="P:glutathione metabolic process"/>
    <property type="evidence" value="ECO:0007669"/>
    <property type="project" value="InterPro"/>
</dbReference>
<name>A0A381YRT0_9ZZZZ</name>